<feature type="transmembrane region" description="Helical" evidence="7">
    <location>
        <begin position="119"/>
        <end position="137"/>
    </location>
</feature>
<dbReference type="PANTHER" id="PTHR30106">
    <property type="entry name" value="INNER MEMBRANE PROTEIN YEIH-RELATED"/>
    <property type="match status" value="1"/>
</dbReference>
<organism evidence="8">
    <name type="scientific">marine sediment metagenome</name>
    <dbReference type="NCBI Taxonomy" id="412755"/>
    <lineage>
        <taxon>unclassified sequences</taxon>
        <taxon>metagenomes</taxon>
        <taxon>ecological metagenomes</taxon>
    </lineage>
</organism>
<dbReference type="InterPro" id="IPR018383">
    <property type="entry name" value="UPF0324_pro"/>
</dbReference>
<keyword evidence="4 7" id="KW-0812">Transmembrane</keyword>
<feature type="transmembrane region" description="Helical" evidence="7">
    <location>
        <begin position="34"/>
        <end position="56"/>
    </location>
</feature>
<evidence type="ECO:0008006" key="9">
    <source>
        <dbReference type="Google" id="ProtNLM"/>
    </source>
</evidence>
<comment type="subcellular location">
    <subcellularLocation>
        <location evidence="1">Cell membrane</location>
        <topology evidence="1">Multi-pass membrane protein</topology>
    </subcellularLocation>
</comment>
<dbReference type="Gene3D" id="1.20.1530.20">
    <property type="match status" value="1"/>
</dbReference>
<gene>
    <name evidence="8" type="ORF">S03H2_54795</name>
</gene>
<evidence type="ECO:0000313" key="8">
    <source>
        <dbReference type="EMBL" id="GAH69573.1"/>
    </source>
</evidence>
<evidence type="ECO:0000256" key="3">
    <source>
        <dbReference type="ARBA" id="ARBA00022475"/>
    </source>
</evidence>
<dbReference type="InterPro" id="IPR038770">
    <property type="entry name" value="Na+/solute_symporter_sf"/>
</dbReference>
<feature type="transmembrane region" description="Helical" evidence="7">
    <location>
        <begin position="68"/>
        <end position="85"/>
    </location>
</feature>
<keyword evidence="6 7" id="KW-0472">Membrane</keyword>
<feature type="non-terminal residue" evidence="8">
    <location>
        <position position="138"/>
    </location>
</feature>
<evidence type="ECO:0000256" key="6">
    <source>
        <dbReference type="ARBA" id="ARBA00023136"/>
    </source>
</evidence>
<dbReference type="PANTHER" id="PTHR30106:SF2">
    <property type="entry name" value="UPF0324 INNER MEMBRANE PROTEIN YEIH"/>
    <property type="match status" value="1"/>
</dbReference>
<evidence type="ECO:0000256" key="7">
    <source>
        <dbReference type="SAM" id="Phobius"/>
    </source>
</evidence>
<dbReference type="AlphaFoldDB" id="X1JIL2"/>
<evidence type="ECO:0000256" key="4">
    <source>
        <dbReference type="ARBA" id="ARBA00022692"/>
    </source>
</evidence>
<evidence type="ECO:0000256" key="1">
    <source>
        <dbReference type="ARBA" id="ARBA00004651"/>
    </source>
</evidence>
<name>X1JIL2_9ZZZZ</name>
<feature type="transmembrane region" description="Helical" evidence="7">
    <location>
        <begin position="91"/>
        <end position="110"/>
    </location>
</feature>
<sequence>MKKEFLPGWCLMLALALIGRFIQGLVVVGGSKPVEAAIVAIIVGIVLRNLKLIPAIFDPGIKAFERPLIIGIILYGAALNFSQILAQGPRILATILITMVVAFLAIYYLGRAFRLPPKLAMLLGVGTTICGGSAIAVT</sequence>
<evidence type="ECO:0000256" key="5">
    <source>
        <dbReference type="ARBA" id="ARBA00022989"/>
    </source>
</evidence>
<dbReference type="EMBL" id="BARU01034960">
    <property type="protein sequence ID" value="GAH69573.1"/>
    <property type="molecule type" value="Genomic_DNA"/>
</dbReference>
<evidence type="ECO:0000256" key="2">
    <source>
        <dbReference type="ARBA" id="ARBA00007977"/>
    </source>
</evidence>
<keyword evidence="5 7" id="KW-1133">Transmembrane helix</keyword>
<dbReference type="GO" id="GO:0005886">
    <property type="term" value="C:plasma membrane"/>
    <property type="evidence" value="ECO:0007669"/>
    <property type="project" value="UniProtKB-SubCell"/>
</dbReference>
<accession>X1JIL2</accession>
<keyword evidence="3" id="KW-1003">Cell membrane</keyword>
<reference evidence="8" key="1">
    <citation type="journal article" date="2014" name="Front. Microbiol.">
        <title>High frequency of phylogenetically diverse reductive dehalogenase-homologous genes in deep subseafloor sedimentary metagenomes.</title>
        <authorList>
            <person name="Kawai M."/>
            <person name="Futagami T."/>
            <person name="Toyoda A."/>
            <person name="Takaki Y."/>
            <person name="Nishi S."/>
            <person name="Hori S."/>
            <person name="Arai W."/>
            <person name="Tsubouchi T."/>
            <person name="Morono Y."/>
            <person name="Uchiyama I."/>
            <person name="Ito T."/>
            <person name="Fujiyama A."/>
            <person name="Inagaki F."/>
            <person name="Takami H."/>
        </authorList>
    </citation>
    <scope>NUCLEOTIDE SEQUENCE</scope>
    <source>
        <strain evidence="8">Expedition CK06-06</strain>
    </source>
</reference>
<proteinExistence type="inferred from homology"/>
<comment type="caution">
    <text evidence="8">The sequence shown here is derived from an EMBL/GenBank/DDBJ whole genome shotgun (WGS) entry which is preliminary data.</text>
</comment>
<protein>
    <recommendedName>
        <fullName evidence="9">Sulfate exporter family transporter</fullName>
    </recommendedName>
</protein>
<comment type="similarity">
    <text evidence="2">Belongs to the UPF0324 family.</text>
</comment>
<dbReference type="Pfam" id="PF03601">
    <property type="entry name" value="Cons_hypoth698"/>
    <property type="match status" value="1"/>
</dbReference>